<accession>A0ABT4THE7</accession>
<dbReference type="InterPro" id="IPR024344">
    <property type="entry name" value="MDMPI_metal-binding"/>
</dbReference>
<proteinExistence type="predicted"/>
<dbReference type="Pfam" id="PF11716">
    <property type="entry name" value="MDMPI_N"/>
    <property type="match status" value="1"/>
</dbReference>
<comment type="caution">
    <text evidence="2">The sequence shown here is derived from an EMBL/GenBank/DDBJ whole genome shotgun (WGS) entry which is preliminary data.</text>
</comment>
<name>A0ABT4THE7_9ACTN</name>
<keyword evidence="3" id="KW-1185">Reference proteome</keyword>
<reference evidence="2" key="1">
    <citation type="submission" date="2023-01" db="EMBL/GenBank/DDBJ databases">
        <title>Draft genome sequence of Nocardiopsis sp. LSu2-4 isolated from halophytes.</title>
        <authorList>
            <person name="Duangmal K."/>
            <person name="Chantavorakit T."/>
        </authorList>
    </citation>
    <scope>NUCLEOTIDE SEQUENCE</scope>
    <source>
        <strain evidence="2">LSu2-4</strain>
    </source>
</reference>
<dbReference type="Proteomes" id="UP001165685">
    <property type="component" value="Unassembled WGS sequence"/>
</dbReference>
<evidence type="ECO:0000313" key="3">
    <source>
        <dbReference type="Proteomes" id="UP001165685"/>
    </source>
</evidence>
<gene>
    <name evidence="2" type="ORF">O4U47_06405</name>
</gene>
<dbReference type="InterPro" id="IPR017520">
    <property type="entry name" value="CHP03086"/>
</dbReference>
<dbReference type="Gene3D" id="1.20.120.450">
    <property type="entry name" value="dinb family like domain"/>
    <property type="match status" value="1"/>
</dbReference>
<dbReference type="RefSeq" id="WP_270676664.1">
    <property type="nucleotide sequence ID" value="NZ_JAQFWP010000008.1"/>
</dbReference>
<dbReference type="InterPro" id="IPR034660">
    <property type="entry name" value="DinB/YfiT-like"/>
</dbReference>
<feature type="domain" description="Mycothiol-dependent maleylpyruvate isomerase metal-binding" evidence="1">
    <location>
        <begin position="10"/>
        <end position="130"/>
    </location>
</feature>
<protein>
    <submittedName>
        <fullName evidence="2">TIGR03086 family metal-binding protein</fullName>
    </submittedName>
</protein>
<dbReference type="SUPFAM" id="SSF109854">
    <property type="entry name" value="DinB/YfiT-like putative metalloenzymes"/>
    <property type="match status" value="1"/>
</dbReference>
<dbReference type="EMBL" id="JAQFWP010000008">
    <property type="protein sequence ID" value="MDA2804137.1"/>
    <property type="molecule type" value="Genomic_DNA"/>
</dbReference>
<sequence length="193" mass="21028">MSDLLDLHGQAMKEFDRRVRAVGPVQWAEPTPCTEWDVHDLVEHLVREQLWVPYLLEGGTIEGAGGRFDGDAMGEEPVATWELASREARTAWLRPGSLESTVHLSFGDAPGSLYLWQMTFDLAVHAWDLARAIGADERLDPSLVRALLESEEISGDLDAAQAEDGTALFAPARPVPEGAGDQTVLLARTGRAA</sequence>
<evidence type="ECO:0000259" key="1">
    <source>
        <dbReference type="Pfam" id="PF11716"/>
    </source>
</evidence>
<evidence type="ECO:0000313" key="2">
    <source>
        <dbReference type="EMBL" id="MDA2804137.1"/>
    </source>
</evidence>
<dbReference type="InterPro" id="IPR017517">
    <property type="entry name" value="Maleyloyr_isom"/>
</dbReference>
<organism evidence="2 3">
    <name type="scientific">Nocardiopsis suaedae</name>
    <dbReference type="NCBI Taxonomy" id="3018444"/>
    <lineage>
        <taxon>Bacteria</taxon>
        <taxon>Bacillati</taxon>
        <taxon>Actinomycetota</taxon>
        <taxon>Actinomycetes</taxon>
        <taxon>Streptosporangiales</taxon>
        <taxon>Nocardiopsidaceae</taxon>
        <taxon>Nocardiopsis</taxon>
    </lineage>
</organism>
<dbReference type="NCBIfam" id="TIGR03083">
    <property type="entry name" value="maleylpyruvate isomerase family mycothiol-dependent enzyme"/>
    <property type="match status" value="1"/>
</dbReference>
<dbReference type="NCBIfam" id="TIGR03086">
    <property type="entry name" value="TIGR03086 family metal-binding protein"/>
    <property type="match status" value="1"/>
</dbReference>